<evidence type="ECO:0000313" key="2">
    <source>
        <dbReference type="Proteomes" id="UP000886653"/>
    </source>
</evidence>
<dbReference type="EMBL" id="MU167218">
    <property type="protein sequence ID" value="KAG0150660.1"/>
    <property type="molecule type" value="Genomic_DNA"/>
</dbReference>
<keyword evidence="2" id="KW-1185">Reference proteome</keyword>
<dbReference type="AlphaFoldDB" id="A0A9P6NP29"/>
<accession>A0A9P6NP29</accession>
<name>A0A9P6NP29_9BASI</name>
<gene>
    <name evidence="1" type="ORF">CROQUDRAFT_38033</name>
</gene>
<comment type="caution">
    <text evidence="1">The sequence shown here is derived from an EMBL/GenBank/DDBJ whole genome shotgun (WGS) entry which is preliminary data.</text>
</comment>
<evidence type="ECO:0000313" key="1">
    <source>
        <dbReference type="EMBL" id="KAG0150660.1"/>
    </source>
</evidence>
<dbReference type="Proteomes" id="UP000886653">
    <property type="component" value="Unassembled WGS sequence"/>
</dbReference>
<dbReference type="OrthoDB" id="10035396at2759"/>
<protein>
    <submittedName>
        <fullName evidence="1">Uncharacterized protein</fullName>
    </submittedName>
</protein>
<proteinExistence type="predicted"/>
<feature type="non-terminal residue" evidence="1">
    <location>
        <position position="1"/>
    </location>
</feature>
<organism evidence="1 2">
    <name type="scientific">Cronartium quercuum f. sp. fusiforme G11</name>
    <dbReference type="NCBI Taxonomy" id="708437"/>
    <lineage>
        <taxon>Eukaryota</taxon>
        <taxon>Fungi</taxon>
        <taxon>Dikarya</taxon>
        <taxon>Basidiomycota</taxon>
        <taxon>Pucciniomycotina</taxon>
        <taxon>Pucciniomycetes</taxon>
        <taxon>Pucciniales</taxon>
        <taxon>Coleosporiaceae</taxon>
        <taxon>Cronartium</taxon>
    </lineage>
</organism>
<sequence length="62" mass="6847">QCFCCWKIGHTVQWCKNSLVCDKCMGDHDPSSCKASLPSPHVCCICVSHEKIVSQKTSKHPG</sequence>
<reference evidence="1" key="1">
    <citation type="submission" date="2013-11" db="EMBL/GenBank/DDBJ databases">
        <title>Genome sequence of the fusiform rust pathogen reveals effectors for host alternation and coevolution with pine.</title>
        <authorList>
            <consortium name="DOE Joint Genome Institute"/>
            <person name="Smith K."/>
            <person name="Pendleton A."/>
            <person name="Kubisiak T."/>
            <person name="Anderson C."/>
            <person name="Salamov A."/>
            <person name="Aerts A."/>
            <person name="Riley R."/>
            <person name="Clum A."/>
            <person name="Lindquist E."/>
            <person name="Ence D."/>
            <person name="Campbell M."/>
            <person name="Kronenberg Z."/>
            <person name="Feau N."/>
            <person name="Dhillon B."/>
            <person name="Hamelin R."/>
            <person name="Burleigh J."/>
            <person name="Smith J."/>
            <person name="Yandell M."/>
            <person name="Nelson C."/>
            <person name="Grigoriev I."/>
            <person name="Davis J."/>
        </authorList>
    </citation>
    <scope>NUCLEOTIDE SEQUENCE</scope>
    <source>
        <strain evidence="1">G11</strain>
    </source>
</reference>